<name>A0ABV6YLU3_UNCEI</name>
<dbReference type="Proteomes" id="UP001593833">
    <property type="component" value="Unassembled WGS sequence"/>
</dbReference>
<dbReference type="GO" id="GO:0102208">
    <property type="term" value="F:2-polyprenyl-6-hydroxyphenol methylase activity"/>
    <property type="evidence" value="ECO:0007669"/>
    <property type="project" value="UniProtKB-EC"/>
</dbReference>
<dbReference type="EC" id="2.1.1.222" evidence="4"/>
<evidence type="ECO:0000256" key="2">
    <source>
        <dbReference type="ARBA" id="ARBA00022679"/>
    </source>
</evidence>
<reference evidence="4 5" key="1">
    <citation type="submission" date="2024-09" db="EMBL/GenBank/DDBJ databases">
        <authorList>
            <person name="D'Angelo T."/>
        </authorList>
    </citation>
    <scope>NUCLEOTIDE SEQUENCE [LARGE SCALE GENOMIC DNA]</scope>
    <source>
        <strain evidence="4">SAG AM-320-E07</strain>
    </source>
</reference>
<feature type="domain" description="Methyltransferase" evidence="3">
    <location>
        <begin position="36"/>
        <end position="126"/>
    </location>
</feature>
<evidence type="ECO:0000313" key="5">
    <source>
        <dbReference type="Proteomes" id="UP001593833"/>
    </source>
</evidence>
<evidence type="ECO:0000256" key="1">
    <source>
        <dbReference type="ARBA" id="ARBA00022603"/>
    </source>
</evidence>
<sequence length="251" mass="28416">MSFYTQFAEYYERIFPFREEAYAFLRDYLPDSGKRVLDLGCGPGHYCGRFAADGFKARGVDLDGEMIAAALGTYPEASFHQMDIAQVHTLPRGLDLAVCIGNVAAHLTQDEFLLTVRKLHGLLQPGAVWIVQVVNWDRILDGSSYTFPPKELGSGRLRFLREYRDITEDSVRFLTRLERGGETLFTGDVQLFPTRRQRMIEHHERLGFRLLGHFGDFSRATFDPATSPGSIYVFEKANDILQPQGIADLGK</sequence>
<accession>A0ABV6YLU3</accession>
<dbReference type="EMBL" id="JBHPKH010000081">
    <property type="protein sequence ID" value="MFC1573139.1"/>
    <property type="molecule type" value="Genomic_DNA"/>
</dbReference>
<evidence type="ECO:0000313" key="4">
    <source>
        <dbReference type="EMBL" id="MFC1573139.1"/>
    </source>
</evidence>
<proteinExistence type="predicted"/>
<dbReference type="InterPro" id="IPR041698">
    <property type="entry name" value="Methyltransf_25"/>
</dbReference>
<dbReference type="Pfam" id="PF13649">
    <property type="entry name" value="Methyltransf_25"/>
    <property type="match status" value="1"/>
</dbReference>
<dbReference type="SUPFAM" id="SSF53335">
    <property type="entry name" value="S-adenosyl-L-methionine-dependent methyltransferases"/>
    <property type="match status" value="1"/>
</dbReference>
<gene>
    <name evidence="4" type="ORF">ACFL6M_06025</name>
</gene>
<dbReference type="Gene3D" id="3.40.50.150">
    <property type="entry name" value="Vaccinia Virus protein VP39"/>
    <property type="match status" value="1"/>
</dbReference>
<keyword evidence="5" id="KW-1185">Reference proteome</keyword>
<keyword evidence="2 4" id="KW-0808">Transferase</keyword>
<keyword evidence="1 4" id="KW-0489">Methyltransferase</keyword>
<comment type="caution">
    <text evidence="4">The sequence shown here is derived from an EMBL/GenBank/DDBJ whole genome shotgun (WGS) entry which is preliminary data.</text>
</comment>
<dbReference type="GO" id="GO:0061542">
    <property type="term" value="F:3-demethylubiquinol 3-O-methyltransferase activity"/>
    <property type="evidence" value="ECO:0007669"/>
    <property type="project" value="UniProtKB-EC"/>
</dbReference>
<dbReference type="GO" id="GO:0032259">
    <property type="term" value="P:methylation"/>
    <property type="evidence" value="ECO:0007669"/>
    <property type="project" value="UniProtKB-KW"/>
</dbReference>
<dbReference type="CDD" id="cd02440">
    <property type="entry name" value="AdoMet_MTases"/>
    <property type="match status" value="1"/>
</dbReference>
<dbReference type="EC" id="2.1.1.64" evidence="4"/>
<dbReference type="PANTHER" id="PTHR43861">
    <property type="entry name" value="TRANS-ACONITATE 2-METHYLTRANSFERASE-RELATED"/>
    <property type="match status" value="1"/>
</dbReference>
<evidence type="ECO:0000259" key="3">
    <source>
        <dbReference type="Pfam" id="PF13649"/>
    </source>
</evidence>
<protein>
    <submittedName>
        <fullName evidence="4">Class I SAM-dependent methyltransferase</fullName>
        <ecNumber evidence="4">2.1.1.222</ecNumber>
        <ecNumber evidence="4">2.1.1.64</ecNumber>
    </submittedName>
</protein>
<dbReference type="InterPro" id="IPR029063">
    <property type="entry name" value="SAM-dependent_MTases_sf"/>
</dbReference>
<organism evidence="4 5">
    <name type="scientific">Eiseniibacteriota bacterium</name>
    <dbReference type="NCBI Taxonomy" id="2212470"/>
    <lineage>
        <taxon>Bacteria</taxon>
        <taxon>Candidatus Eiseniibacteriota</taxon>
    </lineage>
</organism>
<dbReference type="PANTHER" id="PTHR43861:SF1">
    <property type="entry name" value="TRANS-ACONITATE 2-METHYLTRANSFERASE"/>
    <property type="match status" value="1"/>
</dbReference>